<evidence type="ECO:0000259" key="2">
    <source>
        <dbReference type="Pfam" id="PF00534"/>
    </source>
</evidence>
<dbReference type="EMBL" id="MFIY01000041">
    <property type="protein sequence ID" value="OGF99774.1"/>
    <property type="molecule type" value="Genomic_DNA"/>
</dbReference>
<dbReference type="Proteomes" id="UP000178230">
    <property type="component" value="Unassembled WGS sequence"/>
</dbReference>
<dbReference type="InterPro" id="IPR028098">
    <property type="entry name" value="Glyco_trans_4-like_N"/>
</dbReference>
<protein>
    <recommendedName>
        <fullName evidence="6">Glycosyltransferase subfamily 4-like N-terminal domain-containing protein</fullName>
    </recommendedName>
</protein>
<dbReference type="Gene3D" id="3.40.50.2000">
    <property type="entry name" value="Glycogen Phosphorylase B"/>
    <property type="match status" value="2"/>
</dbReference>
<organism evidence="4 5">
    <name type="scientific">Candidatus Gottesmanbacteria bacterium RBG_13_37_7</name>
    <dbReference type="NCBI Taxonomy" id="1798369"/>
    <lineage>
        <taxon>Bacteria</taxon>
        <taxon>Candidatus Gottesmaniibacteriota</taxon>
    </lineage>
</organism>
<feature type="domain" description="Glycosyltransferase subfamily 4-like N-terminal" evidence="3">
    <location>
        <begin position="14"/>
        <end position="175"/>
    </location>
</feature>
<dbReference type="GO" id="GO:0016757">
    <property type="term" value="F:glycosyltransferase activity"/>
    <property type="evidence" value="ECO:0007669"/>
    <property type="project" value="InterPro"/>
</dbReference>
<reference evidence="4 5" key="1">
    <citation type="journal article" date="2016" name="Nat. Commun.">
        <title>Thousands of microbial genomes shed light on interconnected biogeochemical processes in an aquifer system.</title>
        <authorList>
            <person name="Anantharaman K."/>
            <person name="Brown C.T."/>
            <person name="Hug L.A."/>
            <person name="Sharon I."/>
            <person name="Castelle C.J."/>
            <person name="Probst A.J."/>
            <person name="Thomas B.C."/>
            <person name="Singh A."/>
            <person name="Wilkins M.J."/>
            <person name="Karaoz U."/>
            <person name="Brodie E.L."/>
            <person name="Williams K.H."/>
            <person name="Hubbard S.S."/>
            <person name="Banfield J.F."/>
        </authorList>
    </citation>
    <scope>NUCLEOTIDE SEQUENCE [LARGE SCALE GENOMIC DNA]</scope>
</reference>
<dbReference type="PANTHER" id="PTHR46401">
    <property type="entry name" value="GLYCOSYLTRANSFERASE WBBK-RELATED"/>
    <property type="match status" value="1"/>
</dbReference>
<name>A0A1F5YHZ9_9BACT</name>
<feature type="domain" description="Glycosyl transferase family 1" evidence="2">
    <location>
        <begin position="182"/>
        <end position="264"/>
    </location>
</feature>
<gene>
    <name evidence="4" type="ORF">A2Y99_02315</name>
</gene>
<keyword evidence="1" id="KW-0808">Transferase</keyword>
<evidence type="ECO:0000259" key="3">
    <source>
        <dbReference type="Pfam" id="PF13439"/>
    </source>
</evidence>
<accession>A0A1F5YHZ9</accession>
<evidence type="ECO:0008006" key="6">
    <source>
        <dbReference type="Google" id="ProtNLM"/>
    </source>
</evidence>
<dbReference type="AlphaFoldDB" id="A0A1F5YHZ9"/>
<evidence type="ECO:0000256" key="1">
    <source>
        <dbReference type="ARBA" id="ARBA00022679"/>
    </source>
</evidence>
<feature type="non-terminal residue" evidence="4">
    <location>
        <position position="265"/>
    </location>
</feature>
<dbReference type="InterPro" id="IPR001296">
    <property type="entry name" value="Glyco_trans_1"/>
</dbReference>
<sequence length="265" mass="31546">MRIGIDGRLYAQTGVGRFIRNLIQSLTEIDKENQYVVFLRPEEARYFIPANSRWKKKIIDVPWHTCKEQMIYSSIILKENIDLMHFPYFSLPVFYPKKYLLTIHDLIIDHFTTGKASTLPFFYYRLKRIGYKEITKRAIRNSSWITAISETTKKEIIDHYHKSSSQITVAYDALDENFRKEVKKRNHKKYFPFKYLLYVGNAYPHKNLDNMLQACLKLRKINPGIKLVLVGEIDYFYQRLKKTVEQLNLEKEIVFFGPANDRELV</sequence>
<dbReference type="Pfam" id="PF00534">
    <property type="entry name" value="Glycos_transf_1"/>
    <property type="match status" value="1"/>
</dbReference>
<dbReference type="SUPFAM" id="SSF53756">
    <property type="entry name" value="UDP-Glycosyltransferase/glycogen phosphorylase"/>
    <property type="match status" value="1"/>
</dbReference>
<evidence type="ECO:0000313" key="4">
    <source>
        <dbReference type="EMBL" id="OGF99774.1"/>
    </source>
</evidence>
<proteinExistence type="predicted"/>
<evidence type="ECO:0000313" key="5">
    <source>
        <dbReference type="Proteomes" id="UP000178230"/>
    </source>
</evidence>
<dbReference type="PANTHER" id="PTHR46401:SF2">
    <property type="entry name" value="GLYCOSYLTRANSFERASE WBBK-RELATED"/>
    <property type="match status" value="1"/>
</dbReference>
<comment type="caution">
    <text evidence="4">The sequence shown here is derived from an EMBL/GenBank/DDBJ whole genome shotgun (WGS) entry which is preliminary data.</text>
</comment>
<dbReference type="Pfam" id="PF13439">
    <property type="entry name" value="Glyco_transf_4"/>
    <property type="match status" value="1"/>
</dbReference>